<dbReference type="Proteomes" id="UP001152795">
    <property type="component" value="Unassembled WGS sequence"/>
</dbReference>
<keyword evidence="2" id="KW-1185">Reference proteome</keyword>
<dbReference type="AlphaFoldDB" id="A0A6S7HBG3"/>
<evidence type="ECO:0000313" key="2">
    <source>
        <dbReference type="Proteomes" id="UP001152795"/>
    </source>
</evidence>
<gene>
    <name evidence="1" type="ORF">PACLA_8A041657</name>
</gene>
<evidence type="ECO:0000313" key="1">
    <source>
        <dbReference type="EMBL" id="CAB4003175.1"/>
    </source>
</evidence>
<proteinExistence type="predicted"/>
<name>A0A6S7HBG3_PARCT</name>
<sequence>MRTSSVVGTNNGSRPRYEIDEEQQFDCSSSGQLQLLAQIFGICDRTLRRKREEFTARTESFSDISEADLCEVIESIRFLTPNIGQSHLLGARRCRGFTIQR</sequence>
<accession>A0A6S7HBG3</accession>
<comment type="caution">
    <text evidence="1">The sequence shown here is derived from an EMBL/GenBank/DDBJ whole genome shotgun (WGS) entry which is preliminary data.</text>
</comment>
<dbReference type="OrthoDB" id="2686689at2759"/>
<dbReference type="EMBL" id="CACRXK020004557">
    <property type="protein sequence ID" value="CAB4003175.1"/>
    <property type="molecule type" value="Genomic_DNA"/>
</dbReference>
<organism evidence="1 2">
    <name type="scientific">Paramuricea clavata</name>
    <name type="common">Red gorgonian</name>
    <name type="synonym">Violescent sea-whip</name>
    <dbReference type="NCBI Taxonomy" id="317549"/>
    <lineage>
        <taxon>Eukaryota</taxon>
        <taxon>Metazoa</taxon>
        <taxon>Cnidaria</taxon>
        <taxon>Anthozoa</taxon>
        <taxon>Octocorallia</taxon>
        <taxon>Malacalcyonacea</taxon>
        <taxon>Plexauridae</taxon>
        <taxon>Paramuricea</taxon>
    </lineage>
</organism>
<protein>
    <submittedName>
        <fullName evidence="1">Uncharacterized protein</fullName>
    </submittedName>
</protein>
<reference evidence="1" key="1">
    <citation type="submission" date="2020-04" db="EMBL/GenBank/DDBJ databases">
        <authorList>
            <person name="Alioto T."/>
            <person name="Alioto T."/>
            <person name="Gomez Garrido J."/>
        </authorList>
    </citation>
    <scope>NUCLEOTIDE SEQUENCE</scope>
    <source>
        <strain evidence="1">A484AB</strain>
    </source>
</reference>